<dbReference type="InterPro" id="IPR043519">
    <property type="entry name" value="NT_sf"/>
</dbReference>
<evidence type="ECO:0000256" key="2">
    <source>
        <dbReference type="ARBA" id="ARBA00004496"/>
    </source>
</evidence>
<dbReference type="GO" id="GO:0042578">
    <property type="term" value="F:phosphoric ester hydrolase activity"/>
    <property type="evidence" value="ECO:0007669"/>
    <property type="project" value="TreeGrafter"/>
</dbReference>
<feature type="domain" description="Helix-hairpin-helix DNA-binding motif class 1" evidence="23">
    <location>
        <begin position="145"/>
        <end position="164"/>
    </location>
</feature>
<evidence type="ECO:0000256" key="5">
    <source>
        <dbReference type="ARBA" id="ARBA00020020"/>
    </source>
</evidence>
<dbReference type="AlphaFoldDB" id="B3DY04"/>
<evidence type="ECO:0000256" key="11">
    <source>
        <dbReference type="ARBA" id="ARBA00022763"/>
    </source>
</evidence>
<dbReference type="KEGG" id="min:Minf_1902"/>
<dbReference type="PRINTS" id="PR00870">
    <property type="entry name" value="DNAPOLXBETA"/>
</dbReference>
<dbReference type="Pfam" id="PF14791">
    <property type="entry name" value="DNA_pol_B_thumb"/>
    <property type="match status" value="1"/>
</dbReference>
<dbReference type="eggNOG" id="COG1796">
    <property type="taxonomic scope" value="Bacteria"/>
</dbReference>
<dbReference type="Pfam" id="PF02811">
    <property type="entry name" value="PHP"/>
    <property type="match status" value="1"/>
</dbReference>
<evidence type="ECO:0000256" key="8">
    <source>
        <dbReference type="ARBA" id="ARBA00022679"/>
    </source>
</evidence>
<comment type="catalytic activity">
    <reaction evidence="18">
        <text>2'-deoxyribonucleotide-(2'-deoxyribose 5'-phosphate)-2'-deoxyribonucleotide-DNA = a 3'-end 2'-deoxyribonucleotide-(2,3-dehydro-2,3-deoxyribose 5'-phosphate)-DNA + a 5'-end 5'-phospho-2'-deoxyribonucleoside-DNA + H(+)</text>
        <dbReference type="Rhea" id="RHEA:66592"/>
        <dbReference type="Rhea" id="RHEA-COMP:13180"/>
        <dbReference type="Rhea" id="RHEA-COMP:16897"/>
        <dbReference type="Rhea" id="RHEA-COMP:17067"/>
        <dbReference type="ChEBI" id="CHEBI:15378"/>
        <dbReference type="ChEBI" id="CHEBI:136412"/>
        <dbReference type="ChEBI" id="CHEBI:157695"/>
        <dbReference type="ChEBI" id="CHEBI:167181"/>
        <dbReference type="EC" id="4.2.99.18"/>
    </reaction>
</comment>
<dbReference type="InterPro" id="IPR003583">
    <property type="entry name" value="Hlx-hairpin-Hlx_DNA-bd_motif"/>
</dbReference>
<dbReference type="InterPro" id="IPR050243">
    <property type="entry name" value="PHP_phosphatase"/>
</dbReference>
<evidence type="ECO:0000256" key="20">
    <source>
        <dbReference type="ARBA" id="ARBA00045548"/>
    </source>
</evidence>
<dbReference type="InterPro" id="IPR003141">
    <property type="entry name" value="Pol/His_phosphatase_N"/>
</dbReference>
<comment type="cofactor">
    <cofactor evidence="1">
        <name>Mg(2+)</name>
        <dbReference type="ChEBI" id="CHEBI:18420"/>
    </cofactor>
</comment>
<dbReference type="SUPFAM" id="SSF89550">
    <property type="entry name" value="PHP domain-like"/>
    <property type="match status" value="1"/>
</dbReference>
<evidence type="ECO:0000256" key="14">
    <source>
        <dbReference type="ARBA" id="ARBA00023053"/>
    </source>
</evidence>
<dbReference type="Gene3D" id="1.10.150.110">
    <property type="entry name" value="DNA polymerase beta, N-terminal domain-like"/>
    <property type="match status" value="1"/>
</dbReference>
<evidence type="ECO:0000256" key="3">
    <source>
        <dbReference type="ARBA" id="ARBA00012417"/>
    </source>
</evidence>
<keyword evidence="13" id="KW-0239">DNA-directed DNA polymerase</keyword>
<dbReference type="FunFam" id="3.20.20.140:FF:000047">
    <property type="entry name" value="PHP domain-containing protein"/>
    <property type="match status" value="1"/>
</dbReference>
<evidence type="ECO:0000256" key="6">
    <source>
        <dbReference type="ARBA" id="ARBA00022481"/>
    </source>
</evidence>
<evidence type="ECO:0000256" key="10">
    <source>
        <dbReference type="ARBA" id="ARBA00022705"/>
    </source>
</evidence>
<dbReference type="GO" id="GO:0008270">
    <property type="term" value="F:zinc ion binding"/>
    <property type="evidence" value="ECO:0007669"/>
    <property type="project" value="TreeGrafter"/>
</dbReference>
<keyword evidence="9" id="KW-0548">Nucleotidyltransferase</keyword>
<dbReference type="EC" id="4.2.99.18" evidence="4"/>
<keyword evidence="11" id="KW-0227">DNA damage</keyword>
<dbReference type="CDD" id="cd07436">
    <property type="entry name" value="PHP_PolX"/>
    <property type="match status" value="1"/>
</dbReference>
<dbReference type="SUPFAM" id="SSF47802">
    <property type="entry name" value="DNA polymerase beta, N-terminal domain-like"/>
    <property type="match status" value="1"/>
</dbReference>
<keyword evidence="15" id="KW-0234">DNA repair</keyword>
<comment type="catalytic activity">
    <reaction evidence="21">
        <text>DNA(n) + a 2'-deoxyribonucleoside 5'-triphosphate = DNA(n+1) + diphosphate</text>
        <dbReference type="Rhea" id="RHEA:22508"/>
        <dbReference type="Rhea" id="RHEA-COMP:17339"/>
        <dbReference type="Rhea" id="RHEA-COMP:17340"/>
        <dbReference type="ChEBI" id="CHEBI:33019"/>
        <dbReference type="ChEBI" id="CHEBI:61560"/>
        <dbReference type="ChEBI" id="CHEBI:173112"/>
        <dbReference type="EC" id="2.7.7.7"/>
    </reaction>
</comment>
<dbReference type="Gene3D" id="3.30.210.10">
    <property type="entry name" value="DNA polymerase, thumb domain"/>
    <property type="match status" value="1"/>
</dbReference>
<feature type="domain" description="DNA-directed DNA polymerase X" evidence="25">
    <location>
        <begin position="54"/>
        <end position="390"/>
    </location>
</feature>
<dbReference type="PANTHER" id="PTHR36928:SF1">
    <property type="entry name" value="PHOSPHATASE YCDX-RELATED"/>
    <property type="match status" value="1"/>
</dbReference>
<protein>
    <recommendedName>
        <fullName evidence="5">DNA polymerase beta</fullName>
        <ecNumber evidence="3">2.7.7.7</ecNumber>
        <ecNumber evidence="4">4.2.99.18</ecNumber>
    </recommendedName>
    <alternativeName>
        <fullName evidence="16">5'-deoxyribose-phosphate lyase</fullName>
    </alternativeName>
    <alternativeName>
        <fullName evidence="17">AP lyase</fullName>
    </alternativeName>
</protein>
<evidence type="ECO:0000256" key="16">
    <source>
        <dbReference type="ARBA" id="ARBA00035717"/>
    </source>
</evidence>
<keyword evidence="14" id="KW-0915">Sodium</keyword>
<dbReference type="NCBIfam" id="NF006375">
    <property type="entry name" value="PRK08609.1"/>
    <property type="match status" value="1"/>
</dbReference>
<dbReference type="Proteomes" id="UP000009149">
    <property type="component" value="Chromosome"/>
</dbReference>
<keyword evidence="6" id="KW-0488">Methylation</keyword>
<dbReference type="Gene3D" id="1.10.150.20">
    <property type="entry name" value="5' to 3' exonuclease, C-terminal subdomain"/>
    <property type="match status" value="1"/>
</dbReference>
<dbReference type="InterPro" id="IPR029398">
    <property type="entry name" value="PolB_thumb"/>
</dbReference>
<dbReference type="HOGENOM" id="CLU_017729_1_0_0"/>
<dbReference type="InterPro" id="IPR004013">
    <property type="entry name" value="PHP_dom"/>
</dbReference>
<dbReference type="SMART" id="SM00483">
    <property type="entry name" value="POLXc"/>
    <property type="match status" value="1"/>
</dbReference>
<proteinExistence type="predicted"/>
<evidence type="ECO:0000259" key="23">
    <source>
        <dbReference type="SMART" id="SM00278"/>
    </source>
</evidence>
<keyword evidence="7" id="KW-0237">DNA synthesis</keyword>
<comment type="catalytic activity">
    <reaction evidence="19">
        <text>a 5'-end 2'-deoxyribose-2'-deoxyribonucleotide-DNA = (2E,4S)-4-hydroxypenten-2-al-5-phosphate + a 5'-end 5'-phospho-2'-deoxyribonucleoside-DNA + H(+)</text>
        <dbReference type="Rhea" id="RHEA:76255"/>
        <dbReference type="Rhea" id="RHEA-COMP:13180"/>
        <dbReference type="Rhea" id="RHEA-COMP:18657"/>
        <dbReference type="ChEBI" id="CHEBI:15378"/>
        <dbReference type="ChEBI" id="CHEBI:136412"/>
        <dbReference type="ChEBI" id="CHEBI:195194"/>
        <dbReference type="ChEBI" id="CHEBI:195195"/>
    </reaction>
</comment>
<evidence type="ECO:0000256" key="9">
    <source>
        <dbReference type="ARBA" id="ARBA00022695"/>
    </source>
</evidence>
<dbReference type="InterPro" id="IPR047967">
    <property type="entry name" value="PolX_PHP"/>
</dbReference>
<evidence type="ECO:0000256" key="13">
    <source>
        <dbReference type="ARBA" id="ARBA00022932"/>
    </source>
</evidence>
<dbReference type="CDD" id="cd00141">
    <property type="entry name" value="NT_POLXc"/>
    <property type="match status" value="1"/>
</dbReference>
<evidence type="ECO:0000256" key="7">
    <source>
        <dbReference type="ARBA" id="ARBA00022634"/>
    </source>
</evidence>
<sequence length="656" mass="73901">MPYRAIKRGFSSFFSHKKKAKINNMAKKKKENQSPTSDASQVEVPKKVLSPAKKVDKQTVVSVLEGIATLLELKGENPFKSRAYRTAARVIDSLAEELDDLVAQGRLKGIKGIGEGIGEKITQLITTGSLPYYEELKKEFPASLLEILEIPGVGPKRAKILYEELGIKDIDSLEKACKEHRIAVLAGFGPKSEENILLGISQFRSFAAYHRYGDLINIVEELLDYLKKNPSIVHVHVAGSFRRGKEIVKDLDFICTSGTPQAVMDYFVRFPQVSRIVNHGETKSTVLLEKGISCDLRVVPDEDYAYALLHFTGSKEHNVALRQRAIAQGKKLSEWGLFRVSRAQERETAEGESEDNPQLVQPFESKIPCRSEKDIYASLGLAYIPPELRENMGEIEAAEKNEIPRLVEWEDIRGVFHCHTTESDGRSSLEEMAKAAMDMGLEYLGIADHSKSSFQANGLSEERVYAQVEKIKNMNARWKNFRLLSGIECDILKEGKLDFPDSLLKELDYVVASLHAGFSSDEDDNTQRLIKAMENPYVTMLGHPTGRLLLVRKPYPVNMDKVIDCAAKTGCWIELNAQPMRLDMDWRLWKTARDKGVKCVINPDAHHFKEIAFFKIGVNIARKGWLRKEDVINCLPLKEVIQALQIKGRKKKGLNS</sequence>
<evidence type="ECO:0000256" key="1">
    <source>
        <dbReference type="ARBA" id="ARBA00001946"/>
    </source>
</evidence>
<dbReference type="InterPro" id="IPR022312">
    <property type="entry name" value="DNA_pol_X"/>
</dbReference>
<dbReference type="InterPro" id="IPR037160">
    <property type="entry name" value="DNA_Pol_thumb_sf"/>
</dbReference>
<name>B3DY04_METI4</name>
<keyword evidence="10" id="KW-0235">DNA replication</keyword>
<dbReference type="InterPro" id="IPR002008">
    <property type="entry name" value="DNA_pol_X_beta-like"/>
</dbReference>
<evidence type="ECO:0000256" key="21">
    <source>
        <dbReference type="ARBA" id="ARBA00049244"/>
    </source>
</evidence>
<dbReference type="InterPro" id="IPR016195">
    <property type="entry name" value="Pol/histidinol_Pase-like"/>
</dbReference>
<reference evidence="26 27" key="1">
    <citation type="journal article" date="2008" name="Biol. Direct">
        <title>Complete genome sequence of the extremely acidophilic methanotroph isolate V4, Methylacidiphilum infernorum, a representative of the bacterial phylum Verrucomicrobia.</title>
        <authorList>
            <person name="Hou S."/>
            <person name="Makarova K.S."/>
            <person name="Saw J.H."/>
            <person name="Senin P."/>
            <person name="Ly B.V."/>
            <person name="Zhou Z."/>
            <person name="Ren Y."/>
            <person name="Wang J."/>
            <person name="Galperin M.Y."/>
            <person name="Omelchenko M.V."/>
            <person name="Wolf Y.I."/>
            <person name="Yutin N."/>
            <person name="Koonin E.V."/>
            <person name="Stott M.B."/>
            <person name="Mountain B.W."/>
            <person name="Crowe M.A."/>
            <person name="Smirnova A.V."/>
            <person name="Dunfield P.F."/>
            <person name="Feng L."/>
            <person name="Wang L."/>
            <person name="Alam M."/>
        </authorList>
    </citation>
    <scope>NUCLEOTIDE SEQUENCE [LARGE SCALE GENOMIC DNA]</scope>
    <source>
        <strain evidence="27">Isolate V4</strain>
    </source>
</reference>
<feature type="domain" description="Polymerase/histidinol phosphatase N-terminal" evidence="24">
    <location>
        <begin position="414"/>
        <end position="493"/>
    </location>
</feature>
<dbReference type="SMART" id="SM00278">
    <property type="entry name" value="HhH1"/>
    <property type="match status" value="3"/>
</dbReference>
<feature type="domain" description="Helix-hairpin-helix DNA-binding motif class 1" evidence="23">
    <location>
        <begin position="105"/>
        <end position="124"/>
    </location>
</feature>
<evidence type="ECO:0000256" key="4">
    <source>
        <dbReference type="ARBA" id="ARBA00012720"/>
    </source>
</evidence>
<keyword evidence="8" id="KW-0808">Transferase</keyword>
<dbReference type="Pfam" id="PF14520">
    <property type="entry name" value="HHH_5"/>
    <property type="match status" value="1"/>
</dbReference>
<comment type="function">
    <text evidence="20">Repair polymerase that plays a key role in base-excision repair. During this process, the damaged base is excised by specific DNA glycosylases, the DNA backbone is nicked at the abasic site by an apurinic/apyrimidic (AP) endonuclease, and POLB removes 5'-deoxyribose-phosphate from the preincised AP site acting as a 5'-deoxyribose-phosphate lyase (5'-dRP lyase); through its DNA polymerase activity, it adds one nucleotide to the 3' end of the arising single-nucleotide gap. Conducts 'gap-filling' DNA synthesis in a stepwise distributive fashion rather than in a processive fashion as for other DNA polymerases. It is also able to cleave sugar-phosphate bonds 3' to an intact AP site, acting as an AP lyase.</text>
</comment>
<accession>B3DY04</accession>
<dbReference type="SUPFAM" id="SSF158702">
    <property type="entry name" value="Sec63 N-terminal domain-like"/>
    <property type="match status" value="1"/>
</dbReference>
<evidence type="ECO:0000313" key="26">
    <source>
        <dbReference type="EMBL" id="ACD83956.1"/>
    </source>
</evidence>
<dbReference type="Pfam" id="PF14716">
    <property type="entry name" value="HHH_8"/>
    <property type="match status" value="1"/>
</dbReference>
<dbReference type="SUPFAM" id="SSF81301">
    <property type="entry name" value="Nucleotidyltransferase"/>
    <property type="match status" value="1"/>
</dbReference>
<dbReference type="GO" id="GO:0003887">
    <property type="term" value="F:DNA-directed DNA polymerase activity"/>
    <property type="evidence" value="ECO:0007669"/>
    <property type="project" value="UniProtKB-KW"/>
</dbReference>
<evidence type="ECO:0000256" key="17">
    <source>
        <dbReference type="ARBA" id="ARBA00035726"/>
    </source>
</evidence>
<dbReference type="SMART" id="SM00481">
    <property type="entry name" value="POLIIIAc"/>
    <property type="match status" value="1"/>
</dbReference>
<dbReference type="EC" id="2.7.7.7" evidence="3"/>
<evidence type="ECO:0000256" key="22">
    <source>
        <dbReference type="SAM" id="MobiDB-lite"/>
    </source>
</evidence>
<dbReference type="GO" id="GO:0005829">
    <property type="term" value="C:cytosol"/>
    <property type="evidence" value="ECO:0007669"/>
    <property type="project" value="TreeGrafter"/>
</dbReference>
<evidence type="ECO:0000259" key="25">
    <source>
        <dbReference type="SMART" id="SM00483"/>
    </source>
</evidence>
<keyword evidence="12" id="KW-0832">Ubl conjugation</keyword>
<dbReference type="eggNOG" id="COG1387">
    <property type="taxonomic scope" value="Bacteria"/>
</dbReference>
<dbReference type="Gene3D" id="3.20.20.140">
    <property type="entry name" value="Metal-dependent hydrolases"/>
    <property type="match status" value="1"/>
</dbReference>
<dbReference type="InterPro" id="IPR027421">
    <property type="entry name" value="DNA_pol_lamdba_lyase_dom_sf"/>
</dbReference>
<evidence type="ECO:0000259" key="24">
    <source>
        <dbReference type="SMART" id="SM00481"/>
    </source>
</evidence>
<evidence type="ECO:0000313" key="27">
    <source>
        <dbReference type="Proteomes" id="UP000009149"/>
    </source>
</evidence>
<dbReference type="GO" id="GO:0006281">
    <property type="term" value="P:DNA repair"/>
    <property type="evidence" value="ECO:0007669"/>
    <property type="project" value="UniProtKB-KW"/>
</dbReference>
<dbReference type="InterPro" id="IPR002054">
    <property type="entry name" value="DNA-dir_DNA_pol_X"/>
</dbReference>
<feature type="domain" description="Helix-hairpin-helix DNA-binding motif class 1" evidence="23">
    <location>
        <begin position="180"/>
        <end position="199"/>
    </location>
</feature>
<evidence type="ECO:0000256" key="19">
    <source>
        <dbReference type="ARBA" id="ARBA00044678"/>
    </source>
</evidence>
<feature type="region of interest" description="Disordered" evidence="22">
    <location>
        <begin position="24"/>
        <end position="45"/>
    </location>
</feature>
<dbReference type="STRING" id="481448.Minf_1902"/>
<evidence type="ECO:0000256" key="18">
    <source>
        <dbReference type="ARBA" id="ARBA00044632"/>
    </source>
</evidence>
<dbReference type="InterPro" id="IPR010996">
    <property type="entry name" value="HHH_MUS81"/>
</dbReference>
<evidence type="ECO:0000256" key="12">
    <source>
        <dbReference type="ARBA" id="ARBA00022843"/>
    </source>
</evidence>
<comment type="subcellular location">
    <subcellularLocation>
        <location evidence="2">Cytoplasm</location>
    </subcellularLocation>
</comment>
<organism evidence="26 27">
    <name type="scientific">Methylacidiphilum infernorum (isolate V4)</name>
    <name type="common">Methylokorus infernorum (strain V4)</name>
    <dbReference type="NCBI Taxonomy" id="481448"/>
    <lineage>
        <taxon>Bacteria</taxon>
        <taxon>Pseudomonadati</taxon>
        <taxon>Verrucomicrobiota</taxon>
        <taxon>Methylacidiphilae</taxon>
        <taxon>Methylacidiphilales</taxon>
        <taxon>Methylacidiphilaceae</taxon>
        <taxon>Methylacidiphilum (ex Ratnadevi et al. 2023)</taxon>
    </lineage>
</organism>
<gene>
    <name evidence="26" type="primary">pol4</name>
    <name evidence="26" type="ordered locus">Minf_1902</name>
</gene>
<evidence type="ECO:0000256" key="15">
    <source>
        <dbReference type="ARBA" id="ARBA00023204"/>
    </source>
</evidence>
<dbReference type="PANTHER" id="PTHR36928">
    <property type="entry name" value="PHOSPHATASE YCDX-RELATED"/>
    <property type="match status" value="1"/>
</dbReference>
<dbReference type="PRINTS" id="PR00869">
    <property type="entry name" value="DNAPOLX"/>
</dbReference>
<dbReference type="Gene3D" id="3.30.460.10">
    <property type="entry name" value="Beta Polymerase, domain 2"/>
    <property type="match status" value="1"/>
</dbReference>
<dbReference type="GO" id="GO:0140078">
    <property type="term" value="F:class I DNA-(apurinic or apyrimidinic site) endonuclease activity"/>
    <property type="evidence" value="ECO:0007669"/>
    <property type="project" value="UniProtKB-EC"/>
</dbReference>
<dbReference type="EMBL" id="CP000975">
    <property type="protein sequence ID" value="ACD83956.1"/>
    <property type="molecule type" value="Genomic_DNA"/>
</dbReference>
<dbReference type="GO" id="GO:0003677">
    <property type="term" value="F:DNA binding"/>
    <property type="evidence" value="ECO:0007669"/>
    <property type="project" value="InterPro"/>
</dbReference>